<name>G7WKI4_METH6</name>
<feature type="transmembrane region" description="Helical" evidence="1">
    <location>
        <begin position="58"/>
        <end position="81"/>
    </location>
</feature>
<keyword evidence="1" id="KW-0472">Membrane</keyword>
<dbReference type="EMBL" id="CP003117">
    <property type="protein sequence ID" value="AET64811.1"/>
    <property type="molecule type" value="Genomic_DNA"/>
</dbReference>
<reference evidence="2 3" key="1">
    <citation type="journal article" date="2012" name="PLoS ONE">
        <title>The genome characteristics and predicted function of methyl-group oxidation pathway in the obligate aceticlastic methanogens, Methanosaeta spp.</title>
        <authorList>
            <person name="Zhu J."/>
            <person name="Zheng H."/>
            <person name="Ai G."/>
            <person name="Zhang G."/>
            <person name="Liu D."/>
            <person name="Liu X."/>
            <person name="Dong X."/>
        </authorList>
    </citation>
    <scope>NUCLEOTIDE SEQUENCE [LARGE SCALE GENOMIC DNA]</scope>
    <source>
        <strain evidence="2 3">6Ac</strain>
    </source>
</reference>
<dbReference type="PATRIC" id="fig|1110509.7.peg.1612"/>
<dbReference type="HOGENOM" id="CLU_2079419_0_0_2"/>
<feature type="transmembrane region" description="Helical" evidence="1">
    <location>
        <begin position="93"/>
        <end position="116"/>
    </location>
</feature>
<feature type="transmembrane region" description="Helical" evidence="1">
    <location>
        <begin position="12"/>
        <end position="38"/>
    </location>
</feature>
<dbReference type="GeneID" id="25395418"/>
<keyword evidence="1" id="KW-1133">Transmembrane helix</keyword>
<organism evidence="2 3">
    <name type="scientific">Methanothrix harundinacea (strain 6Ac)</name>
    <name type="common">Methanosaeta harundinacea</name>
    <dbReference type="NCBI Taxonomy" id="1110509"/>
    <lineage>
        <taxon>Archaea</taxon>
        <taxon>Methanobacteriati</taxon>
        <taxon>Methanobacteriota</taxon>
        <taxon>Stenosarchaea group</taxon>
        <taxon>Methanomicrobia</taxon>
        <taxon>Methanotrichales</taxon>
        <taxon>Methanotrichaceae</taxon>
        <taxon>Methanothrix</taxon>
    </lineage>
</organism>
<dbReference type="KEGG" id="mhi:Mhar_1447"/>
<dbReference type="RefSeq" id="WP_014586995.1">
    <property type="nucleotide sequence ID" value="NC_017527.1"/>
</dbReference>
<dbReference type="Proteomes" id="UP000005877">
    <property type="component" value="Chromosome"/>
</dbReference>
<keyword evidence="3" id="KW-1185">Reference proteome</keyword>
<evidence type="ECO:0000256" key="1">
    <source>
        <dbReference type="SAM" id="Phobius"/>
    </source>
</evidence>
<accession>G7WKI4</accession>
<gene>
    <name evidence="2" type="ordered locus">Mhar_1447</name>
</gene>
<keyword evidence="1" id="KW-0812">Transmembrane</keyword>
<protein>
    <submittedName>
        <fullName evidence="2">Uncharacterized protein</fullName>
    </submittedName>
</protein>
<evidence type="ECO:0000313" key="3">
    <source>
        <dbReference type="Proteomes" id="UP000005877"/>
    </source>
</evidence>
<sequence>MGRIEKIVSQPLSVSIFFSIVALAILVNAVEFLCSSAIPAVFTHILALSGTSTIENYLLIALYTFFFMLDDMVIFSLAAFAAGSSLGERYARWCKVVGGTILAILGLLLLFAPHLLW</sequence>
<evidence type="ECO:0000313" key="2">
    <source>
        <dbReference type="EMBL" id="AET64811.1"/>
    </source>
</evidence>
<dbReference type="STRING" id="1110509.Mhar_1447"/>
<proteinExistence type="predicted"/>
<dbReference type="AlphaFoldDB" id="G7WKI4"/>